<dbReference type="EMBL" id="AAOT01000031">
    <property type="protein sequence ID" value="EAR50326.1"/>
    <property type="molecule type" value="Genomic_DNA"/>
</dbReference>
<feature type="domain" description="HPt" evidence="2">
    <location>
        <begin position="24"/>
        <end position="92"/>
    </location>
</feature>
<dbReference type="RefSeq" id="WP_007254978.1">
    <property type="nucleotide sequence ID" value="NZ_CH724107.1"/>
</dbReference>
<protein>
    <recommendedName>
        <fullName evidence="2">HPt domain-containing protein</fullName>
    </recommendedName>
</protein>
<reference evidence="3 4" key="1">
    <citation type="journal article" date="2010" name="J. Bacteriol.">
        <title>Genome sequences of Oceanicola granulosus HTCC2516(T) and Oceanicola batsensis HTCC2597(TDelta).</title>
        <authorList>
            <person name="Thrash J.C."/>
            <person name="Cho J.C."/>
            <person name="Vergin K.L."/>
            <person name="Giovannoni S.J."/>
        </authorList>
    </citation>
    <scope>NUCLEOTIDE SEQUENCE [LARGE SCALE GENOMIC DNA]</scope>
    <source>
        <strain evidence="4">ATCC BAA-861 / DSM 15982 / KCTC 12143 / HTCC2516</strain>
    </source>
</reference>
<dbReference type="GO" id="GO:0004672">
    <property type="term" value="F:protein kinase activity"/>
    <property type="evidence" value="ECO:0007669"/>
    <property type="project" value="UniProtKB-ARBA"/>
</dbReference>
<evidence type="ECO:0000313" key="4">
    <source>
        <dbReference type="Proteomes" id="UP000003635"/>
    </source>
</evidence>
<sequence>MSGLQLSSSALIRLRAGFLRVHVERHDRMEEILAAARAGEASSDDLSEAQTILHRIAGAAGSLGLAPLGDAARETELVFIAVLEDGQGEVQECITALDWFLGLSLDYCDAA</sequence>
<dbReference type="Pfam" id="PF01627">
    <property type="entry name" value="Hpt"/>
    <property type="match status" value="1"/>
</dbReference>
<accession>Q2CCA7</accession>
<proteinExistence type="predicted"/>
<dbReference type="SUPFAM" id="SSF47226">
    <property type="entry name" value="Histidine-containing phosphotransfer domain, HPT domain"/>
    <property type="match status" value="1"/>
</dbReference>
<keyword evidence="4" id="KW-1185">Reference proteome</keyword>
<evidence type="ECO:0000313" key="3">
    <source>
        <dbReference type="EMBL" id="EAR50326.1"/>
    </source>
</evidence>
<dbReference type="Proteomes" id="UP000003635">
    <property type="component" value="Unassembled WGS sequence"/>
</dbReference>
<evidence type="ECO:0000259" key="2">
    <source>
        <dbReference type="Pfam" id="PF01627"/>
    </source>
</evidence>
<dbReference type="HOGENOM" id="CLU_2014081_0_0_5"/>
<dbReference type="OrthoDB" id="7889027at2"/>
<dbReference type="InterPro" id="IPR008207">
    <property type="entry name" value="Sig_transdc_His_kin_Hpt_dom"/>
</dbReference>
<comment type="caution">
    <text evidence="3">The sequence shown here is derived from an EMBL/GenBank/DDBJ whole genome shotgun (WGS) entry which is preliminary data.</text>
</comment>
<name>Q2CCA7_OCEGH</name>
<dbReference type="GO" id="GO:0000160">
    <property type="term" value="P:phosphorelay signal transduction system"/>
    <property type="evidence" value="ECO:0007669"/>
    <property type="project" value="UniProtKB-KW"/>
</dbReference>
<gene>
    <name evidence="3" type="ORF">OG2516_07263</name>
</gene>
<dbReference type="InterPro" id="IPR036641">
    <property type="entry name" value="HPT_dom_sf"/>
</dbReference>
<dbReference type="AlphaFoldDB" id="Q2CCA7"/>
<dbReference type="Gene3D" id="1.20.120.160">
    <property type="entry name" value="HPT domain"/>
    <property type="match status" value="1"/>
</dbReference>
<keyword evidence="1" id="KW-0902">Two-component regulatory system</keyword>
<organism evidence="3 4">
    <name type="scientific">Oceanicola granulosus (strain ATCC BAA-861 / DSM 15982 / KCTC 12143 / HTCC2516)</name>
    <dbReference type="NCBI Taxonomy" id="314256"/>
    <lineage>
        <taxon>Bacteria</taxon>
        <taxon>Pseudomonadati</taxon>
        <taxon>Pseudomonadota</taxon>
        <taxon>Alphaproteobacteria</taxon>
        <taxon>Rhodobacterales</taxon>
        <taxon>Roseobacteraceae</taxon>
        <taxon>Oceanicola</taxon>
    </lineage>
</organism>
<evidence type="ECO:0000256" key="1">
    <source>
        <dbReference type="ARBA" id="ARBA00023012"/>
    </source>
</evidence>